<proteinExistence type="predicted"/>
<dbReference type="EMBL" id="ML170212">
    <property type="protein sequence ID" value="TDL18099.1"/>
    <property type="molecule type" value="Genomic_DNA"/>
</dbReference>
<dbReference type="AlphaFoldDB" id="A0A4Y7PU51"/>
<dbReference type="VEuPathDB" id="FungiDB:BD410DRAFT_831078"/>
<keyword evidence="2" id="KW-1185">Reference proteome</keyword>
<accession>A0A4Y7PU51</accession>
<reference evidence="1 2" key="1">
    <citation type="submission" date="2018-06" db="EMBL/GenBank/DDBJ databases">
        <title>A transcriptomic atlas of mushroom development highlights an independent origin of complex multicellularity.</title>
        <authorList>
            <consortium name="DOE Joint Genome Institute"/>
            <person name="Krizsan K."/>
            <person name="Almasi E."/>
            <person name="Merenyi Z."/>
            <person name="Sahu N."/>
            <person name="Viragh M."/>
            <person name="Koszo T."/>
            <person name="Mondo S."/>
            <person name="Kiss B."/>
            <person name="Balint B."/>
            <person name="Kues U."/>
            <person name="Barry K."/>
            <person name="Hegedus J.C."/>
            <person name="Henrissat B."/>
            <person name="Johnson J."/>
            <person name="Lipzen A."/>
            <person name="Ohm R."/>
            <person name="Nagy I."/>
            <person name="Pangilinan J."/>
            <person name="Yan J."/>
            <person name="Xiong Y."/>
            <person name="Grigoriev I.V."/>
            <person name="Hibbett D.S."/>
            <person name="Nagy L.G."/>
        </authorList>
    </citation>
    <scope>NUCLEOTIDE SEQUENCE [LARGE SCALE GENOMIC DNA]</scope>
    <source>
        <strain evidence="1 2">SZMC22713</strain>
    </source>
</reference>
<dbReference type="Proteomes" id="UP000294933">
    <property type="component" value="Unassembled WGS sequence"/>
</dbReference>
<evidence type="ECO:0000313" key="1">
    <source>
        <dbReference type="EMBL" id="TDL18099.1"/>
    </source>
</evidence>
<gene>
    <name evidence="1" type="ORF">BD410DRAFT_831078</name>
</gene>
<name>A0A4Y7PU51_9AGAM</name>
<organism evidence="1 2">
    <name type="scientific">Rickenella mellea</name>
    <dbReference type="NCBI Taxonomy" id="50990"/>
    <lineage>
        <taxon>Eukaryota</taxon>
        <taxon>Fungi</taxon>
        <taxon>Dikarya</taxon>
        <taxon>Basidiomycota</taxon>
        <taxon>Agaricomycotina</taxon>
        <taxon>Agaricomycetes</taxon>
        <taxon>Hymenochaetales</taxon>
        <taxon>Rickenellaceae</taxon>
        <taxon>Rickenella</taxon>
    </lineage>
</organism>
<protein>
    <submittedName>
        <fullName evidence="1">Uncharacterized protein</fullName>
    </submittedName>
</protein>
<evidence type="ECO:0000313" key="2">
    <source>
        <dbReference type="Proteomes" id="UP000294933"/>
    </source>
</evidence>
<sequence>MSSKPVFGPVPPPQLRGDYSCISKYPSLRGLSKEVKNELLLSLANQLDPATSSEVGGIRVLEVTWFSEPKTKESHHAVWFGPRETPLLAIATAPWYHLCDNDITRPTPVVWAEILSNPVRNVIHEHGTVKPEQTKRFEEDFKFAYTNVVSIFPGGHRGCMNRFMALLATLHARGNFCWNDPVDMMGMLFPGQARGMEDWRSVPSPSSRSAVNPLAGLSNDLKTALFEGLSVTVLPSSSDAKDYRFIRIAWYPSGWSIDTGHAAIWFGPRSTPVSEIATAPWYHFCENGPRAIPISWATRFQGCAPLQLKNVIDEVGSVKAGNAGGFDGLFKRAYIEVVGAYPKLSKGGCLERQMRVCTVLEHTGIFIHCNVKDVFYAKARADAGLAESYRRNAHLLDGCTSSGCHH</sequence>